<accession>A0AAQ3KV79</accession>
<dbReference type="EMBL" id="CP136895">
    <property type="protein sequence ID" value="WOL12362.1"/>
    <property type="molecule type" value="Genomic_DNA"/>
</dbReference>
<keyword evidence="2" id="KW-1185">Reference proteome</keyword>
<dbReference type="Proteomes" id="UP001327560">
    <property type="component" value="Chromosome 6"/>
</dbReference>
<evidence type="ECO:0000313" key="2">
    <source>
        <dbReference type="Proteomes" id="UP001327560"/>
    </source>
</evidence>
<gene>
    <name evidence="1" type="ORF">Cni_G21128</name>
</gene>
<protein>
    <submittedName>
        <fullName evidence="1">Uncharacterized protein</fullName>
    </submittedName>
</protein>
<proteinExistence type="predicted"/>
<reference evidence="1 2" key="1">
    <citation type="submission" date="2023-10" db="EMBL/GenBank/DDBJ databases">
        <title>Chromosome-scale genome assembly provides insights into flower coloration mechanisms of Canna indica.</title>
        <authorList>
            <person name="Li C."/>
        </authorList>
    </citation>
    <scope>NUCLEOTIDE SEQUENCE [LARGE SCALE GENOMIC DNA]</scope>
    <source>
        <tissue evidence="1">Flower</tissue>
    </source>
</reference>
<evidence type="ECO:0000313" key="1">
    <source>
        <dbReference type="EMBL" id="WOL12362.1"/>
    </source>
</evidence>
<sequence length="110" mass="12564">MKEMHTFFSLLFYSIFGALQHPLLVCLFRGAFFHSSGNRLSDWSRWDFGGGKRRGSARIRSVVKSALVANLLIRKRLACFSRGISFDKDCIFFFVSAVCNRLCLAFLQTV</sequence>
<organism evidence="1 2">
    <name type="scientific">Canna indica</name>
    <name type="common">Indian-shot</name>
    <dbReference type="NCBI Taxonomy" id="4628"/>
    <lineage>
        <taxon>Eukaryota</taxon>
        <taxon>Viridiplantae</taxon>
        <taxon>Streptophyta</taxon>
        <taxon>Embryophyta</taxon>
        <taxon>Tracheophyta</taxon>
        <taxon>Spermatophyta</taxon>
        <taxon>Magnoliopsida</taxon>
        <taxon>Liliopsida</taxon>
        <taxon>Zingiberales</taxon>
        <taxon>Cannaceae</taxon>
        <taxon>Canna</taxon>
    </lineage>
</organism>
<dbReference type="AlphaFoldDB" id="A0AAQ3KV79"/>
<name>A0AAQ3KV79_9LILI</name>